<sequence>MSGSTRSKKALNNDAESKPLSNEEVYSLLNSLRLEVSSLKSARNCEAAEMHLLRLALSSPPSINSRIWSRLHMTDLCRSRIGLPTGPVICNRTAQIFPNGLPASTECFLLPSTCSSPLMTSHCYLKMALLNKTELYPISSMLRSLCIGIILAHTTAKEFLDAIKARCYPGNHFQKLQVVRDPLDLLVESGAIQHKPNSTIILELHKAFAIFKKLGVDADELEGLLTQAACHAPASLDRVAFNQLVTSAILAKGEEQPLSTFIGQVILNTSQRDNKHPQHASPFVYHISEPKEHLALSPCPGPPYFERPIALTSDVRCPPEHLADKFGVSCFHCGCTGHWQADHPHTKGVANPNLCLASPGPSWAHRPSTQDCWLQPLSSAQYQRERLSQVEFVEHDAVDHLLIDTGASIHLSGSTRFLASLSDVTPFRIFFADLNPSVTISQTTTLKIPVKHGFMIVQDVPFSKKILGTILSVGWVLYLFLMLYHYHFLSATYL</sequence>
<name>A0A9Q3H891_9BASI</name>
<gene>
    <name evidence="2" type="ORF">O181_035428</name>
</gene>
<accession>A0A9Q3H891</accession>
<comment type="caution">
    <text evidence="2">The sequence shown here is derived from an EMBL/GenBank/DDBJ whole genome shotgun (WGS) entry which is preliminary data.</text>
</comment>
<dbReference type="EMBL" id="AVOT02013250">
    <property type="protein sequence ID" value="MBW0495713.1"/>
    <property type="molecule type" value="Genomic_DNA"/>
</dbReference>
<keyword evidence="1" id="KW-1133">Transmembrane helix</keyword>
<feature type="transmembrane region" description="Helical" evidence="1">
    <location>
        <begin position="466"/>
        <end position="486"/>
    </location>
</feature>
<keyword evidence="3" id="KW-1185">Reference proteome</keyword>
<evidence type="ECO:0000313" key="3">
    <source>
        <dbReference type="Proteomes" id="UP000765509"/>
    </source>
</evidence>
<reference evidence="2" key="1">
    <citation type="submission" date="2021-03" db="EMBL/GenBank/DDBJ databases">
        <title>Draft genome sequence of rust myrtle Austropuccinia psidii MF-1, a brazilian biotype.</title>
        <authorList>
            <person name="Quecine M.C."/>
            <person name="Pachon D.M.R."/>
            <person name="Bonatelli M.L."/>
            <person name="Correr F.H."/>
            <person name="Franceschini L.M."/>
            <person name="Leite T.F."/>
            <person name="Margarido G.R.A."/>
            <person name="Almeida C.A."/>
            <person name="Ferrarezi J.A."/>
            <person name="Labate C.A."/>
        </authorList>
    </citation>
    <scope>NUCLEOTIDE SEQUENCE</scope>
    <source>
        <strain evidence="2">MF-1</strain>
    </source>
</reference>
<dbReference type="AlphaFoldDB" id="A0A9Q3H891"/>
<dbReference type="OrthoDB" id="2505547at2759"/>
<evidence type="ECO:0000256" key="1">
    <source>
        <dbReference type="SAM" id="Phobius"/>
    </source>
</evidence>
<protein>
    <submittedName>
        <fullName evidence="2">Uncharacterized protein</fullName>
    </submittedName>
</protein>
<evidence type="ECO:0000313" key="2">
    <source>
        <dbReference type="EMBL" id="MBW0495713.1"/>
    </source>
</evidence>
<keyword evidence="1" id="KW-0812">Transmembrane</keyword>
<dbReference type="Proteomes" id="UP000765509">
    <property type="component" value="Unassembled WGS sequence"/>
</dbReference>
<keyword evidence="1" id="KW-0472">Membrane</keyword>
<proteinExistence type="predicted"/>
<organism evidence="2 3">
    <name type="scientific">Austropuccinia psidii MF-1</name>
    <dbReference type="NCBI Taxonomy" id="1389203"/>
    <lineage>
        <taxon>Eukaryota</taxon>
        <taxon>Fungi</taxon>
        <taxon>Dikarya</taxon>
        <taxon>Basidiomycota</taxon>
        <taxon>Pucciniomycotina</taxon>
        <taxon>Pucciniomycetes</taxon>
        <taxon>Pucciniales</taxon>
        <taxon>Sphaerophragmiaceae</taxon>
        <taxon>Austropuccinia</taxon>
    </lineage>
</organism>